<keyword evidence="2 5" id="KW-0285">Flavoprotein</keyword>
<keyword evidence="6" id="KW-1133">Transmembrane helix</keyword>
<dbReference type="Gene3D" id="2.40.30.10">
    <property type="entry name" value="Translation factors"/>
    <property type="match status" value="1"/>
</dbReference>
<dbReference type="InterPro" id="IPR001834">
    <property type="entry name" value="CBR-like"/>
</dbReference>
<evidence type="ECO:0000259" key="7">
    <source>
        <dbReference type="PROSITE" id="PS51384"/>
    </source>
</evidence>
<dbReference type="EMBL" id="CAJNDS010001724">
    <property type="protein sequence ID" value="CAE7274925.1"/>
    <property type="molecule type" value="Genomic_DNA"/>
</dbReference>
<dbReference type="AlphaFoldDB" id="A0A812MME5"/>
<dbReference type="OrthoDB" id="418428at2759"/>
<dbReference type="PANTHER" id="PTHR19370">
    <property type="entry name" value="NADH-CYTOCHROME B5 REDUCTASE"/>
    <property type="match status" value="1"/>
</dbReference>
<organism evidence="8 9">
    <name type="scientific">Symbiodinium natans</name>
    <dbReference type="NCBI Taxonomy" id="878477"/>
    <lineage>
        <taxon>Eukaryota</taxon>
        <taxon>Sar</taxon>
        <taxon>Alveolata</taxon>
        <taxon>Dinophyceae</taxon>
        <taxon>Suessiales</taxon>
        <taxon>Symbiodiniaceae</taxon>
        <taxon>Symbiodinium</taxon>
    </lineage>
</organism>
<keyword evidence="4" id="KW-0560">Oxidoreductase</keyword>
<dbReference type="Proteomes" id="UP000604046">
    <property type="component" value="Unassembled WGS sequence"/>
</dbReference>
<keyword evidence="3 5" id="KW-0274">FAD</keyword>
<feature type="transmembrane region" description="Helical" evidence="6">
    <location>
        <begin position="96"/>
        <end position="122"/>
    </location>
</feature>
<feature type="binding site" evidence="5">
    <location>
        <position position="408"/>
    </location>
    <ligand>
        <name>FAD</name>
        <dbReference type="ChEBI" id="CHEBI:57692"/>
    </ligand>
</feature>
<keyword evidence="6" id="KW-0812">Transmembrane</keyword>
<dbReference type="PANTHER" id="PTHR19370:SF185">
    <property type="entry name" value="NADH-CYTOCHROME B5 REDUCTASE"/>
    <property type="match status" value="1"/>
</dbReference>
<keyword evidence="6" id="KW-0472">Membrane</keyword>
<dbReference type="PROSITE" id="PS51384">
    <property type="entry name" value="FAD_FR"/>
    <property type="match status" value="1"/>
</dbReference>
<sequence>MLLRRAHNLIFVSRLVFVFLCAWCINRYNAVAGWPLWTMMTLCQLSVFAQMRLADLATAWLRDDTHETLVSTMPYWEHCPKWVESMFRTWYSASQIYTTVTIIIAGPGMDLYFVMILPYQLYSVLMTFVRKGVISSRTCHVTYFWSLWQSWICGFMLRSPRFFIQTQFLQILIYCTRVYGLNKYVLWIGLCIPVQLSLFHTWPTRSGQELLDYPTMSTMILMWLVLGIGLKFFTSTPLFDSRHARYVEARPKRLILRSREKVSSTLYHLRFDFPWFFRWQGYSSGLQPGQHVKLLCKNASQGLKLWNGHGNLEMSVEHLSRSYTPINSSKEPTVDFIVKYYPSDSSAGFADGGRASKLLCEELKEGDEVWLSGPHGGKVYRGNGNFLVDGRVIKADSICALAGGSGITPVLSLLRQCREECRASYKNPAAQQDLVKEFSVIHAMRSDDERLSPMWYTPITELGLAPRCTVTSLATKEDPALKRQTSTPREGMLARYGKLSTSVVEEIFPAPSENVVVVICGPKGFVDEACLPLLREMNYTNVITMW</sequence>
<feature type="domain" description="FAD-binding FR-type" evidence="7">
    <location>
        <begin position="249"/>
        <end position="381"/>
    </location>
</feature>
<dbReference type="InterPro" id="IPR017938">
    <property type="entry name" value="Riboflavin_synthase-like_b-brl"/>
</dbReference>
<dbReference type="InterPro" id="IPR008333">
    <property type="entry name" value="Cbr1-like_FAD-bd_dom"/>
</dbReference>
<evidence type="ECO:0000256" key="6">
    <source>
        <dbReference type="SAM" id="Phobius"/>
    </source>
</evidence>
<dbReference type="InterPro" id="IPR001433">
    <property type="entry name" value="OxRdtase_FAD/NAD-bd"/>
</dbReference>
<reference evidence="8" key="1">
    <citation type="submission" date="2021-02" db="EMBL/GenBank/DDBJ databases">
        <authorList>
            <person name="Dougan E. K."/>
            <person name="Rhodes N."/>
            <person name="Thang M."/>
            <person name="Chan C."/>
        </authorList>
    </citation>
    <scope>NUCLEOTIDE SEQUENCE</scope>
</reference>
<evidence type="ECO:0000313" key="9">
    <source>
        <dbReference type="Proteomes" id="UP000604046"/>
    </source>
</evidence>
<dbReference type="Pfam" id="PF00175">
    <property type="entry name" value="NAD_binding_1"/>
    <property type="match status" value="1"/>
</dbReference>
<evidence type="ECO:0000256" key="5">
    <source>
        <dbReference type="PIRSR" id="PIRSR601834-1"/>
    </source>
</evidence>
<name>A0A812MME5_9DINO</name>
<comment type="caution">
    <text evidence="8">The sequence shown here is derived from an EMBL/GenBank/DDBJ whole genome shotgun (WGS) entry which is preliminary data.</text>
</comment>
<feature type="binding site" evidence="5">
    <location>
        <position position="321"/>
    </location>
    <ligand>
        <name>FAD</name>
        <dbReference type="ChEBI" id="CHEBI:57692"/>
    </ligand>
</feature>
<dbReference type="SUPFAM" id="SSF63380">
    <property type="entry name" value="Riboflavin synthase domain-like"/>
    <property type="match status" value="1"/>
</dbReference>
<feature type="binding site" evidence="5">
    <location>
        <position position="337"/>
    </location>
    <ligand>
        <name>FAD</name>
        <dbReference type="ChEBI" id="CHEBI:57692"/>
    </ligand>
</feature>
<feature type="binding site" evidence="5">
    <location>
        <position position="356"/>
    </location>
    <ligand>
        <name>FAD</name>
        <dbReference type="ChEBI" id="CHEBI:57692"/>
    </ligand>
</feature>
<evidence type="ECO:0000256" key="4">
    <source>
        <dbReference type="ARBA" id="ARBA00023002"/>
    </source>
</evidence>
<accession>A0A812MME5</accession>
<dbReference type="CDD" id="cd06183">
    <property type="entry name" value="cyt_b5_reduct_like"/>
    <property type="match status" value="1"/>
</dbReference>
<dbReference type="Pfam" id="PF00970">
    <property type="entry name" value="FAD_binding_6"/>
    <property type="match status" value="1"/>
</dbReference>
<comment type="cofactor">
    <cofactor evidence="1 5">
        <name>FAD</name>
        <dbReference type="ChEBI" id="CHEBI:57692"/>
    </cofactor>
</comment>
<dbReference type="PRINTS" id="PR00406">
    <property type="entry name" value="CYTB5RDTASE"/>
</dbReference>
<evidence type="ECO:0000256" key="2">
    <source>
        <dbReference type="ARBA" id="ARBA00022630"/>
    </source>
</evidence>
<keyword evidence="9" id="KW-1185">Reference proteome</keyword>
<feature type="binding site" evidence="5">
    <location>
        <position position="339"/>
    </location>
    <ligand>
        <name>FAD</name>
        <dbReference type="ChEBI" id="CHEBI:57692"/>
    </ligand>
</feature>
<feature type="binding site" evidence="5">
    <location>
        <position position="323"/>
    </location>
    <ligand>
        <name>FAD</name>
        <dbReference type="ChEBI" id="CHEBI:57692"/>
    </ligand>
</feature>
<feature type="transmembrane region" description="Helical" evidence="6">
    <location>
        <begin position="184"/>
        <end position="202"/>
    </location>
</feature>
<feature type="transmembrane region" description="Helical" evidence="6">
    <location>
        <begin position="214"/>
        <end position="233"/>
    </location>
</feature>
<dbReference type="InterPro" id="IPR017927">
    <property type="entry name" value="FAD-bd_FR_type"/>
</dbReference>
<dbReference type="SUPFAM" id="SSF52343">
    <property type="entry name" value="Ferredoxin reductase-like, C-terminal NADP-linked domain"/>
    <property type="match status" value="1"/>
</dbReference>
<dbReference type="InterPro" id="IPR039261">
    <property type="entry name" value="FNR_nucleotide-bd"/>
</dbReference>
<gene>
    <name evidence="8" type="primary">cyb5r2</name>
    <name evidence="8" type="ORF">SNAT2548_LOCUS14587</name>
</gene>
<dbReference type="Gene3D" id="3.40.50.80">
    <property type="entry name" value="Nucleotide-binding domain of ferredoxin-NADP reductase (FNR) module"/>
    <property type="match status" value="1"/>
</dbReference>
<dbReference type="GO" id="GO:0016491">
    <property type="term" value="F:oxidoreductase activity"/>
    <property type="evidence" value="ECO:0007669"/>
    <property type="project" value="UniProtKB-KW"/>
</dbReference>
<proteinExistence type="predicted"/>
<protein>
    <submittedName>
        <fullName evidence="8">Cyb5r2 protein</fullName>
    </submittedName>
</protein>
<evidence type="ECO:0000256" key="1">
    <source>
        <dbReference type="ARBA" id="ARBA00001974"/>
    </source>
</evidence>
<evidence type="ECO:0000256" key="3">
    <source>
        <dbReference type="ARBA" id="ARBA00022827"/>
    </source>
</evidence>
<dbReference type="GO" id="GO:0071949">
    <property type="term" value="F:FAD binding"/>
    <property type="evidence" value="ECO:0007669"/>
    <property type="project" value="TreeGrafter"/>
</dbReference>
<evidence type="ECO:0000313" key="8">
    <source>
        <dbReference type="EMBL" id="CAE7274925.1"/>
    </source>
</evidence>